<gene>
    <name evidence="1" type="ORF">IIU_07043</name>
</gene>
<name>A0A9W5PJ77_BACCE</name>
<dbReference type="EMBL" id="AHFB01000195">
    <property type="protein sequence ID" value="EOO23385.1"/>
    <property type="molecule type" value="Genomic_DNA"/>
</dbReference>
<dbReference type="InterPro" id="IPR053842">
    <property type="entry name" value="NikA-like"/>
</dbReference>
<protein>
    <recommendedName>
        <fullName evidence="3">Bacterial mobilisation domain-containing protein</fullName>
    </recommendedName>
</protein>
<dbReference type="Proteomes" id="UP000014018">
    <property type="component" value="Unassembled WGS sequence"/>
</dbReference>
<dbReference type="AlphaFoldDB" id="A0A9W5PJ77"/>
<organism evidence="1 2">
    <name type="scientific">Bacillus cereus VD133</name>
    <dbReference type="NCBI Taxonomy" id="1053233"/>
    <lineage>
        <taxon>Bacteria</taxon>
        <taxon>Bacillati</taxon>
        <taxon>Bacillota</taxon>
        <taxon>Bacilli</taxon>
        <taxon>Bacillales</taxon>
        <taxon>Bacillaceae</taxon>
        <taxon>Bacillus</taxon>
        <taxon>Bacillus cereus group</taxon>
    </lineage>
</organism>
<evidence type="ECO:0000313" key="2">
    <source>
        <dbReference type="Proteomes" id="UP000014018"/>
    </source>
</evidence>
<sequence>MTNSTTSKTLLVCQNGLRFGLPTGEGAPQGIEGVGSSMDGVWGRVPQWVWATPKVLGEFVGGFSPSRFYGTFTSHQAVFGYQIRSLLIRLIFTIMGVLKYDNYSKNLMPIGHITEDAGFMSEKRSEPKQIKFRVTEDEFERLTLMADNVGMSVPAFVKAKAQGMRVRQPKIDRQGALEIARELRKVGTNVNQIARWCNKQTEVSQEELKRLHMNLEEIRKRLEQVWQQLS</sequence>
<evidence type="ECO:0000313" key="1">
    <source>
        <dbReference type="EMBL" id="EOO23385.1"/>
    </source>
</evidence>
<dbReference type="Pfam" id="PF21983">
    <property type="entry name" value="NikA-like"/>
    <property type="match status" value="1"/>
</dbReference>
<proteinExistence type="predicted"/>
<accession>A0A9W5PJ77</accession>
<reference evidence="1 2" key="1">
    <citation type="submission" date="2012-12" db="EMBL/GenBank/DDBJ databases">
        <title>The Genome Sequence of Bacillus cereus VD133.</title>
        <authorList>
            <consortium name="The Broad Institute Genome Sequencing Platform"/>
            <consortium name="The Broad Institute Genome Sequencing Center for Infectious Disease"/>
            <person name="Feldgarden M."/>
            <person name="Van der Auwera G.A."/>
            <person name="Mahillon J."/>
            <person name="Duprez V."/>
            <person name="Timmery S."/>
            <person name="Mattelet C."/>
            <person name="Dierick K."/>
            <person name="Sun M."/>
            <person name="Yu Z."/>
            <person name="Zhu L."/>
            <person name="Hu X."/>
            <person name="Shank E.B."/>
            <person name="Swiecicka I."/>
            <person name="Hansen B.M."/>
            <person name="Andrup L."/>
            <person name="Walker B."/>
            <person name="Young S.K."/>
            <person name="Zeng Q."/>
            <person name="Gargeya S."/>
            <person name="Fitzgerald M."/>
            <person name="Haas B."/>
            <person name="Abouelleil A."/>
            <person name="Alvarado L."/>
            <person name="Arachchi H.M."/>
            <person name="Berlin A.M."/>
            <person name="Chapman S.B."/>
            <person name="Dewar J."/>
            <person name="Goldberg J."/>
            <person name="Griggs A."/>
            <person name="Gujja S."/>
            <person name="Hansen M."/>
            <person name="Howarth C."/>
            <person name="Imamovic A."/>
            <person name="Larimer J."/>
            <person name="McCowan C."/>
            <person name="Murphy C."/>
            <person name="Neiman D."/>
            <person name="Pearson M."/>
            <person name="Priest M."/>
            <person name="Roberts A."/>
            <person name="Saif S."/>
            <person name="Shea T."/>
            <person name="Sisk P."/>
            <person name="Sykes S."/>
            <person name="Wortman J."/>
            <person name="Nusbaum C."/>
            <person name="Birren B."/>
        </authorList>
    </citation>
    <scope>NUCLEOTIDE SEQUENCE [LARGE SCALE GENOMIC DNA]</scope>
    <source>
        <strain evidence="1 2">VD133</strain>
    </source>
</reference>
<evidence type="ECO:0008006" key="3">
    <source>
        <dbReference type="Google" id="ProtNLM"/>
    </source>
</evidence>
<comment type="caution">
    <text evidence="1">The sequence shown here is derived from an EMBL/GenBank/DDBJ whole genome shotgun (WGS) entry which is preliminary data.</text>
</comment>